<comment type="subcellular location">
    <subcellularLocation>
        <location evidence="10">Cytoplasm</location>
    </subcellularLocation>
</comment>
<dbReference type="Gene3D" id="3.30.160.270">
    <property type="match status" value="1"/>
</dbReference>
<dbReference type="PROSITE" id="PS00815">
    <property type="entry name" value="AIPM_HOMOCIT_SYNTH_1"/>
    <property type="match status" value="1"/>
</dbReference>
<dbReference type="InterPro" id="IPR013785">
    <property type="entry name" value="Aldolase_TIM"/>
</dbReference>
<comment type="function">
    <text evidence="10">Catalyzes the condensation of the acetyl group of acetyl-CoA with 3-methyl-2-oxobutanoate (2-ketoisovalerate) to form 3-carboxy-3-hydroxy-4-methylpentanoate (2-isopropylmalate).</text>
</comment>
<evidence type="ECO:0000259" key="11">
    <source>
        <dbReference type="PROSITE" id="PS50991"/>
    </source>
</evidence>
<feature type="binding site" evidence="10">
    <location>
        <position position="39"/>
    </location>
    <ligand>
        <name>Mg(2+)</name>
        <dbReference type="ChEBI" id="CHEBI:18420"/>
    </ligand>
</feature>
<dbReference type="InterPro" id="IPR036230">
    <property type="entry name" value="LeuA_allosteric_dom_sf"/>
</dbReference>
<dbReference type="SUPFAM" id="SSF51569">
    <property type="entry name" value="Aldolase"/>
    <property type="match status" value="1"/>
</dbReference>
<keyword evidence="10" id="KW-0963">Cytoplasm</keyword>
<dbReference type="InterPro" id="IPR000891">
    <property type="entry name" value="PYR_CT"/>
</dbReference>
<reference evidence="12" key="1">
    <citation type="submission" date="2020-10" db="EMBL/GenBank/DDBJ databases">
        <authorList>
            <person name="Gilroy R."/>
        </authorList>
    </citation>
    <scope>NUCLEOTIDE SEQUENCE</scope>
    <source>
        <strain evidence="12">13766</strain>
    </source>
</reference>
<sequence length="561" mass="62681">MAEKKYAPAFYPPPRGTLRWAEKNYIAQAPIFCSTDLRDGNQALAAPMSMADKLQFFQMLVDIGFKEIEVAYPAANDTEFEFVRCLIENDLIPNDVTIQVLTMSREQPIRRTFEAIEGAKHAIVHLYIATSPVFRETVLRKSREELIDLALAGAASIREMAGEREGVRFEFSPEHFTATETDFALEVCNRVIEEWKPTPSRPAVINLPSTVELSLPHVYARQVEYMHENLACRENVILSVHTHNDRGSAVADAELGLLAGAQRVEGTLFGNGERTGNTDLVTLGMNLYSQGVDPGLQFSRMPEIVRQFEETTGMRVYERQPYSGQLVFAAFSGTHQDAIAKGMRQREKEGPGRWRVPYLPVDPRDVGREYEADVIRVNSQSGSGGIGYLLEQKYGLAFPREMRMDFMRAIKAASDREHRELSLADVHAVFQKEFLDVFTPIDVVEAHFAQKDGITAYIDVRVNGGPRRKATATGNGRLDAVSNCLKSLFGYQYSIVKYQEHALGHGSDSRAIAYVGIIEYGSGRMSWGAGTHDDIMAASVNALVSALNRLYPNPRADEEIR</sequence>
<dbReference type="InterPro" id="IPR013709">
    <property type="entry name" value="2-isopropylmalate_synth_dimer"/>
</dbReference>
<dbReference type="SUPFAM" id="SSF110921">
    <property type="entry name" value="2-isopropylmalate synthase LeuA, allosteric (dimerisation) domain"/>
    <property type="match status" value="1"/>
</dbReference>
<keyword evidence="10" id="KW-0460">Magnesium</keyword>
<dbReference type="Pfam" id="PF08502">
    <property type="entry name" value="LeuA_dimer"/>
    <property type="match status" value="1"/>
</dbReference>
<evidence type="ECO:0000256" key="10">
    <source>
        <dbReference type="HAMAP-Rule" id="MF_00572"/>
    </source>
</evidence>
<dbReference type="InterPro" id="IPR005668">
    <property type="entry name" value="IPM_Synthase"/>
</dbReference>
<evidence type="ECO:0000256" key="5">
    <source>
        <dbReference type="ARBA" id="ARBA00022430"/>
    </source>
</evidence>
<comment type="catalytic activity">
    <reaction evidence="1 10">
        <text>3-methyl-2-oxobutanoate + acetyl-CoA + H2O = (2S)-2-isopropylmalate + CoA + H(+)</text>
        <dbReference type="Rhea" id="RHEA:21524"/>
        <dbReference type="ChEBI" id="CHEBI:1178"/>
        <dbReference type="ChEBI" id="CHEBI:11851"/>
        <dbReference type="ChEBI" id="CHEBI:15377"/>
        <dbReference type="ChEBI" id="CHEBI:15378"/>
        <dbReference type="ChEBI" id="CHEBI:57287"/>
        <dbReference type="ChEBI" id="CHEBI:57288"/>
        <dbReference type="EC" id="2.3.3.13"/>
    </reaction>
</comment>
<comment type="similarity">
    <text evidence="3 10">Belongs to the alpha-IPM synthase/homocitrate synthase family. LeuA type 2 subfamily.</text>
</comment>
<dbReference type="HAMAP" id="MF_00572">
    <property type="entry name" value="LeuA_type2"/>
    <property type="match status" value="1"/>
</dbReference>
<accession>A0A9D1K742</accession>
<evidence type="ECO:0000313" key="13">
    <source>
        <dbReference type="Proteomes" id="UP000824140"/>
    </source>
</evidence>
<evidence type="ECO:0000256" key="4">
    <source>
        <dbReference type="ARBA" id="ARBA00012973"/>
    </source>
</evidence>
<name>A0A9D1K742_9FIRM</name>
<dbReference type="SUPFAM" id="SSF89000">
    <property type="entry name" value="post-HMGL domain-like"/>
    <property type="match status" value="1"/>
</dbReference>
<dbReference type="GO" id="GO:0000287">
    <property type="term" value="F:magnesium ion binding"/>
    <property type="evidence" value="ECO:0007669"/>
    <property type="project" value="UniProtKB-UniRule"/>
</dbReference>
<gene>
    <name evidence="10" type="primary">leuA</name>
    <name evidence="12" type="ORF">IAA84_10260</name>
</gene>
<dbReference type="AlphaFoldDB" id="A0A9D1K742"/>
<evidence type="ECO:0000256" key="6">
    <source>
        <dbReference type="ARBA" id="ARBA00022605"/>
    </source>
</evidence>
<reference evidence="12" key="2">
    <citation type="journal article" date="2021" name="PeerJ">
        <title>Extensive microbial diversity within the chicken gut microbiome revealed by metagenomics and culture.</title>
        <authorList>
            <person name="Gilroy R."/>
            <person name="Ravi A."/>
            <person name="Getino M."/>
            <person name="Pursley I."/>
            <person name="Horton D.L."/>
            <person name="Alikhan N.F."/>
            <person name="Baker D."/>
            <person name="Gharbi K."/>
            <person name="Hall N."/>
            <person name="Watson M."/>
            <person name="Adriaenssens E.M."/>
            <person name="Foster-Nyarko E."/>
            <person name="Jarju S."/>
            <person name="Secka A."/>
            <person name="Antonio M."/>
            <person name="Oren A."/>
            <person name="Chaudhuri R.R."/>
            <person name="La Ragione R."/>
            <person name="Hildebrand F."/>
            <person name="Pallen M.J."/>
        </authorList>
    </citation>
    <scope>NUCLEOTIDE SEQUENCE</scope>
    <source>
        <strain evidence="12">13766</strain>
    </source>
</reference>
<evidence type="ECO:0000256" key="3">
    <source>
        <dbReference type="ARBA" id="ARBA00009767"/>
    </source>
</evidence>
<dbReference type="SMART" id="SM00917">
    <property type="entry name" value="LeuA_dimer"/>
    <property type="match status" value="1"/>
</dbReference>
<feature type="binding site" evidence="10">
    <location>
        <position position="241"/>
    </location>
    <ligand>
        <name>Mg(2+)</name>
        <dbReference type="ChEBI" id="CHEBI:18420"/>
    </ligand>
</feature>
<dbReference type="GO" id="GO:0003852">
    <property type="term" value="F:2-isopropylmalate synthase activity"/>
    <property type="evidence" value="ECO:0007669"/>
    <property type="project" value="UniProtKB-UniRule"/>
</dbReference>
<keyword evidence="8 10" id="KW-0479">Metal-binding</keyword>
<dbReference type="InterPro" id="IPR002034">
    <property type="entry name" value="AIPM/Hcit_synth_CS"/>
</dbReference>
<keyword evidence="7 10" id="KW-0808">Transferase</keyword>
<evidence type="ECO:0000256" key="9">
    <source>
        <dbReference type="ARBA" id="ARBA00023304"/>
    </source>
</evidence>
<dbReference type="PROSITE" id="PS00816">
    <property type="entry name" value="AIPM_HOMOCIT_SYNTH_2"/>
    <property type="match status" value="1"/>
</dbReference>
<evidence type="ECO:0000256" key="2">
    <source>
        <dbReference type="ARBA" id="ARBA00004689"/>
    </source>
</evidence>
<feature type="binding site" evidence="10">
    <location>
        <position position="277"/>
    </location>
    <ligand>
        <name>Mg(2+)</name>
        <dbReference type="ChEBI" id="CHEBI:18420"/>
    </ligand>
</feature>
<feature type="region of interest" description="Regulatory domain" evidence="10">
    <location>
        <begin position="437"/>
        <end position="561"/>
    </location>
</feature>
<feature type="domain" description="Pyruvate carboxyltransferase" evidence="11">
    <location>
        <begin position="30"/>
        <end position="302"/>
    </location>
</feature>
<dbReference type="GO" id="GO:0003985">
    <property type="term" value="F:acetyl-CoA C-acetyltransferase activity"/>
    <property type="evidence" value="ECO:0007669"/>
    <property type="project" value="UniProtKB-UniRule"/>
</dbReference>
<dbReference type="Proteomes" id="UP000824140">
    <property type="component" value="Unassembled WGS sequence"/>
</dbReference>
<dbReference type="GO" id="GO:0005737">
    <property type="term" value="C:cytoplasm"/>
    <property type="evidence" value="ECO:0007669"/>
    <property type="project" value="UniProtKB-SubCell"/>
</dbReference>
<evidence type="ECO:0000256" key="8">
    <source>
        <dbReference type="ARBA" id="ARBA00022723"/>
    </source>
</evidence>
<comment type="caution">
    <text evidence="12">The sequence shown here is derived from an EMBL/GenBank/DDBJ whole genome shotgun (WGS) entry which is preliminary data.</text>
</comment>
<dbReference type="CDD" id="cd07942">
    <property type="entry name" value="DRE_TIM_LeuA"/>
    <property type="match status" value="1"/>
</dbReference>
<dbReference type="Pfam" id="PF00682">
    <property type="entry name" value="HMGL-like"/>
    <property type="match status" value="1"/>
</dbReference>
<keyword evidence="5 10" id="KW-0432">Leucine biosynthesis</keyword>
<comment type="pathway">
    <text evidence="2 10">Amino-acid biosynthesis; L-leucine biosynthesis; L-leucine from 3-methyl-2-oxobutanoate: step 1/4.</text>
</comment>
<dbReference type="PANTHER" id="PTHR46911">
    <property type="match status" value="1"/>
</dbReference>
<feature type="binding site" evidence="10">
    <location>
        <position position="243"/>
    </location>
    <ligand>
        <name>Mg(2+)</name>
        <dbReference type="ChEBI" id="CHEBI:18420"/>
    </ligand>
</feature>
<dbReference type="NCBIfam" id="NF002991">
    <property type="entry name" value="PRK03739.1"/>
    <property type="match status" value="1"/>
</dbReference>
<comment type="cofactor">
    <cofactor evidence="10">
        <name>Mg(2+)</name>
        <dbReference type="ChEBI" id="CHEBI:18420"/>
    </cofactor>
</comment>
<dbReference type="InterPro" id="IPR039371">
    <property type="entry name" value="LeuA_N_DRE-TIM"/>
</dbReference>
<dbReference type="PROSITE" id="PS50991">
    <property type="entry name" value="PYR_CT"/>
    <property type="match status" value="1"/>
</dbReference>
<comment type="subunit">
    <text evidence="10">Homodimer.</text>
</comment>
<dbReference type="EMBL" id="DVJN01000195">
    <property type="protein sequence ID" value="HIS93387.1"/>
    <property type="molecule type" value="Genomic_DNA"/>
</dbReference>
<proteinExistence type="inferred from homology"/>
<dbReference type="PANTHER" id="PTHR46911:SF1">
    <property type="entry name" value="2-ISOPROPYLMALATE SYNTHASE"/>
    <property type="match status" value="1"/>
</dbReference>
<evidence type="ECO:0000256" key="1">
    <source>
        <dbReference type="ARBA" id="ARBA00000064"/>
    </source>
</evidence>
<dbReference type="GO" id="GO:0009098">
    <property type="term" value="P:L-leucine biosynthetic process"/>
    <property type="evidence" value="ECO:0007669"/>
    <property type="project" value="UniProtKB-UniRule"/>
</dbReference>
<dbReference type="Pfam" id="PF22615">
    <property type="entry name" value="IPMS_D2"/>
    <property type="match status" value="1"/>
</dbReference>
<organism evidence="12 13">
    <name type="scientific">Candidatus Alectryocaccomicrobium excrementavium</name>
    <dbReference type="NCBI Taxonomy" id="2840668"/>
    <lineage>
        <taxon>Bacteria</taxon>
        <taxon>Bacillati</taxon>
        <taxon>Bacillota</taxon>
        <taxon>Clostridia</taxon>
        <taxon>Candidatus Alectryocaccomicrobium</taxon>
    </lineage>
</organism>
<dbReference type="InterPro" id="IPR054692">
    <property type="entry name" value="LeuA-like_post-cat"/>
</dbReference>
<dbReference type="Gene3D" id="3.20.20.70">
    <property type="entry name" value="Aldolase class I"/>
    <property type="match status" value="1"/>
</dbReference>
<keyword evidence="9 10" id="KW-0100">Branched-chain amino acid biosynthesis</keyword>
<evidence type="ECO:0000313" key="12">
    <source>
        <dbReference type="EMBL" id="HIS93387.1"/>
    </source>
</evidence>
<dbReference type="EC" id="2.3.3.13" evidence="4 10"/>
<protein>
    <recommendedName>
        <fullName evidence="4 10">2-isopropylmalate synthase</fullName>
        <ecNumber evidence="4 10">2.3.3.13</ecNumber>
    </recommendedName>
    <alternativeName>
        <fullName evidence="10">Alpha-IPM synthase</fullName>
    </alternativeName>
    <alternativeName>
        <fullName evidence="10">Alpha-isopropylmalate synthase</fullName>
    </alternativeName>
</protein>
<keyword evidence="12" id="KW-0012">Acyltransferase</keyword>
<evidence type="ECO:0000256" key="7">
    <source>
        <dbReference type="ARBA" id="ARBA00022679"/>
    </source>
</evidence>
<keyword evidence="6 10" id="KW-0028">Amino-acid biosynthesis</keyword>